<sequence length="142" mass="16529">MPQSMTAFEFEYQTEVIEQRIRGLKYEQTLCDEQIETNKLEAKKIDVEASKELIRRAKLQLDKAKLDNDILEQKVIQTTDNLSYEKAMTLINRESLMVQGKDAVLKLQQAKIDFENNNKLFQLKYRNVPQIEFNSLGLSGGR</sequence>
<reference evidence="2 3" key="1">
    <citation type="submission" date="2024-09" db="EMBL/GenBank/DDBJ databases">
        <title>Floridaenema gen nov. (Aerosakkonemataceae, Aerosakkonematales ord. nov., Cyanobacteria) from benthic tropical and subtropical fresh waters, with the description of four new species.</title>
        <authorList>
            <person name="Moretto J.A."/>
            <person name="Berthold D.E."/>
            <person name="Lefler F.W."/>
            <person name="Huang I.-S."/>
            <person name="Laughinghouse H. IV."/>
        </authorList>
    </citation>
    <scope>NUCLEOTIDE SEQUENCE [LARGE SCALE GENOMIC DNA]</scope>
    <source>
        <strain evidence="2 3">BLCC-F167</strain>
    </source>
</reference>
<gene>
    <name evidence="2" type="ORF">ACE1CA_30915</name>
</gene>
<organism evidence="2 3">
    <name type="scientific">Floridaenema evergladense BLCC-F167</name>
    <dbReference type="NCBI Taxonomy" id="3153639"/>
    <lineage>
        <taxon>Bacteria</taxon>
        <taxon>Bacillati</taxon>
        <taxon>Cyanobacteriota</taxon>
        <taxon>Cyanophyceae</taxon>
        <taxon>Oscillatoriophycideae</taxon>
        <taxon>Aerosakkonematales</taxon>
        <taxon>Aerosakkonemataceae</taxon>
        <taxon>Floridanema</taxon>
        <taxon>Floridanema evergladense</taxon>
    </lineage>
</organism>
<evidence type="ECO:0000313" key="2">
    <source>
        <dbReference type="EMBL" id="MFB2838923.1"/>
    </source>
</evidence>
<dbReference type="EMBL" id="JBHFNT010000286">
    <property type="protein sequence ID" value="MFB2838923.1"/>
    <property type="molecule type" value="Genomic_DNA"/>
</dbReference>
<keyword evidence="3" id="KW-1185">Reference proteome</keyword>
<proteinExistence type="predicted"/>
<keyword evidence="1" id="KW-0175">Coiled coil</keyword>
<evidence type="ECO:0000256" key="1">
    <source>
        <dbReference type="SAM" id="Coils"/>
    </source>
</evidence>
<name>A0ABV4WWB9_9CYAN</name>
<dbReference type="RefSeq" id="WP_413281216.1">
    <property type="nucleotide sequence ID" value="NZ_JBHFNT010000286.1"/>
</dbReference>
<protein>
    <submittedName>
        <fullName evidence="2">Uncharacterized protein</fullName>
    </submittedName>
</protein>
<feature type="coiled-coil region" evidence="1">
    <location>
        <begin position="47"/>
        <end position="81"/>
    </location>
</feature>
<evidence type="ECO:0000313" key="3">
    <source>
        <dbReference type="Proteomes" id="UP001576780"/>
    </source>
</evidence>
<comment type="caution">
    <text evidence="2">The sequence shown here is derived from an EMBL/GenBank/DDBJ whole genome shotgun (WGS) entry which is preliminary data.</text>
</comment>
<dbReference type="Proteomes" id="UP001576780">
    <property type="component" value="Unassembled WGS sequence"/>
</dbReference>
<accession>A0ABV4WWB9</accession>